<evidence type="ECO:0000313" key="1">
    <source>
        <dbReference type="EMBL" id="KZM75755.1"/>
    </source>
</evidence>
<dbReference type="AlphaFoldDB" id="A0A161WR02"/>
<comment type="caution">
    <text evidence="1">The sequence shown here is derived from an EMBL/GenBank/DDBJ whole genome shotgun (WGS) entry which is preliminary data.</text>
</comment>
<dbReference type="RefSeq" id="WP_156674250.1">
    <property type="nucleotide sequence ID" value="NZ_JABMCZ010000001.1"/>
</dbReference>
<organism evidence="1 2">
    <name type="scientific">Nocardia terpenica</name>
    <dbReference type="NCBI Taxonomy" id="455432"/>
    <lineage>
        <taxon>Bacteria</taxon>
        <taxon>Bacillati</taxon>
        <taxon>Actinomycetota</taxon>
        <taxon>Actinomycetes</taxon>
        <taxon>Mycobacteriales</taxon>
        <taxon>Nocardiaceae</taxon>
        <taxon>Nocardia</taxon>
    </lineage>
</organism>
<sequence length="140" mass="15086">MESIERRKKMAKALALREVGASYRQIAAALEVAPATAYGYVADALAELTREPAESVLQLELSRLDTMMHGVWLAAAKGELQAIDRVLKIMERRAKLTGVDQLAAQKVAQDGRSLPAVDAWLEAILTGGPPDSDPSTETAE</sequence>
<protein>
    <submittedName>
        <fullName evidence="1">Uncharacterized protein</fullName>
    </submittedName>
</protein>
<name>A0A161WR02_9NOCA</name>
<keyword evidence="2" id="KW-1185">Reference proteome</keyword>
<gene>
    <name evidence="1" type="ORF">AWN90_20675</name>
</gene>
<proteinExistence type="predicted"/>
<evidence type="ECO:0000313" key="2">
    <source>
        <dbReference type="Proteomes" id="UP000076512"/>
    </source>
</evidence>
<dbReference type="OrthoDB" id="5072720at2"/>
<reference evidence="1 2" key="1">
    <citation type="submission" date="2016-04" db="EMBL/GenBank/DDBJ databases">
        <authorList>
            <person name="Evans L.H."/>
            <person name="Alamgir A."/>
            <person name="Owens N."/>
            <person name="Weber N.D."/>
            <person name="Virtaneva K."/>
            <person name="Barbian K."/>
            <person name="Babar A."/>
            <person name="Rosenke K."/>
        </authorList>
    </citation>
    <scope>NUCLEOTIDE SEQUENCE [LARGE SCALE GENOMIC DNA]</scope>
    <source>
        <strain evidence="1 2">IFM 0406</strain>
    </source>
</reference>
<dbReference type="STRING" id="455432.AWN90_20675"/>
<dbReference type="Proteomes" id="UP000076512">
    <property type="component" value="Unassembled WGS sequence"/>
</dbReference>
<accession>A0A161WR02</accession>
<dbReference type="EMBL" id="LWGR01000003">
    <property type="protein sequence ID" value="KZM75755.1"/>
    <property type="molecule type" value="Genomic_DNA"/>
</dbReference>